<gene>
    <name evidence="1" type="ORF">KUTeg_012388</name>
</gene>
<keyword evidence="2" id="KW-1185">Reference proteome</keyword>
<evidence type="ECO:0000313" key="1">
    <source>
        <dbReference type="EMBL" id="KAJ8310523.1"/>
    </source>
</evidence>
<comment type="caution">
    <text evidence="1">The sequence shown here is derived from an EMBL/GenBank/DDBJ whole genome shotgun (WGS) entry which is preliminary data.</text>
</comment>
<protein>
    <submittedName>
        <fullName evidence="1">Uncharacterized protein</fullName>
    </submittedName>
</protein>
<evidence type="ECO:0000313" key="2">
    <source>
        <dbReference type="Proteomes" id="UP001217089"/>
    </source>
</evidence>
<organism evidence="1 2">
    <name type="scientific">Tegillarca granosa</name>
    <name type="common">Malaysian cockle</name>
    <name type="synonym">Anadara granosa</name>
    <dbReference type="NCBI Taxonomy" id="220873"/>
    <lineage>
        <taxon>Eukaryota</taxon>
        <taxon>Metazoa</taxon>
        <taxon>Spiralia</taxon>
        <taxon>Lophotrochozoa</taxon>
        <taxon>Mollusca</taxon>
        <taxon>Bivalvia</taxon>
        <taxon>Autobranchia</taxon>
        <taxon>Pteriomorphia</taxon>
        <taxon>Arcoida</taxon>
        <taxon>Arcoidea</taxon>
        <taxon>Arcidae</taxon>
        <taxon>Tegillarca</taxon>
    </lineage>
</organism>
<dbReference type="Proteomes" id="UP001217089">
    <property type="component" value="Unassembled WGS sequence"/>
</dbReference>
<name>A0ABQ9EZE0_TEGGR</name>
<reference evidence="1 2" key="1">
    <citation type="submission" date="2022-12" db="EMBL/GenBank/DDBJ databases">
        <title>Chromosome-level genome of Tegillarca granosa.</title>
        <authorList>
            <person name="Kim J."/>
        </authorList>
    </citation>
    <scope>NUCLEOTIDE SEQUENCE [LARGE SCALE GENOMIC DNA]</scope>
    <source>
        <strain evidence="1">Teg-2019</strain>
        <tissue evidence="1">Adductor muscle</tissue>
    </source>
</reference>
<dbReference type="EMBL" id="JARBDR010000640">
    <property type="protein sequence ID" value="KAJ8310523.1"/>
    <property type="molecule type" value="Genomic_DNA"/>
</dbReference>
<proteinExistence type="predicted"/>
<accession>A0ABQ9EZE0</accession>
<sequence length="160" mass="18328">MVLGIQRSKSEVDIQSVMSDVSLPSGTMIREKSSVFMVHMPDSRAAMSLLEKERHQRKHRPTPQKMLIRRKDIVDQIKAGNKQLMEQEKTKDVDVGMEKQMGEYTFADLQMNIDTITSKNTRRGFKGKIDPKKQQQEINNINKEKVTGLPQLNTIKPFGS</sequence>